<gene>
    <name evidence="1" type="ORF">Cgig2_011344</name>
</gene>
<name>A0A9Q1JTX2_9CARY</name>
<dbReference type="Proteomes" id="UP001153076">
    <property type="component" value="Unassembled WGS sequence"/>
</dbReference>
<dbReference type="AlphaFoldDB" id="A0A9Q1JTX2"/>
<evidence type="ECO:0000313" key="1">
    <source>
        <dbReference type="EMBL" id="KAJ8430881.1"/>
    </source>
</evidence>
<protein>
    <submittedName>
        <fullName evidence="1">Uncharacterized protein</fullName>
    </submittedName>
</protein>
<evidence type="ECO:0000313" key="2">
    <source>
        <dbReference type="Proteomes" id="UP001153076"/>
    </source>
</evidence>
<keyword evidence="2" id="KW-1185">Reference proteome</keyword>
<reference evidence="1" key="1">
    <citation type="submission" date="2022-04" db="EMBL/GenBank/DDBJ databases">
        <title>Carnegiea gigantea Genome sequencing and assembly v2.</title>
        <authorList>
            <person name="Copetti D."/>
            <person name="Sanderson M.J."/>
            <person name="Burquez A."/>
            <person name="Wojciechowski M.F."/>
        </authorList>
    </citation>
    <scope>NUCLEOTIDE SEQUENCE</scope>
    <source>
        <strain evidence="1">SGP5-SGP5p</strain>
        <tissue evidence="1">Aerial part</tissue>
    </source>
</reference>
<accession>A0A9Q1JTX2</accession>
<dbReference type="EMBL" id="JAKOGI010000745">
    <property type="protein sequence ID" value="KAJ8430881.1"/>
    <property type="molecule type" value="Genomic_DNA"/>
</dbReference>
<sequence length="222" mass="24788">MTIGMSFVRNTLAAEFNASATLDFIGLDSNFISSYVSYHEPLMSWCAISEVGCNDELRIIEKYVYLTMGFPRGCKPVKEGKKSDKGDYKQVLDEWKDQLRGALPKPHQVLAQMRNQRQGADHFKRNFVVYVVFTLVKGQQNVPSGSCLVQEMKDCQHTQLPTVQPPPITAAGVTEQGFLSTLFFCNSAASPGPPKKKPSAVAATIHWFTVKAFPKAWSLHHF</sequence>
<proteinExistence type="predicted"/>
<dbReference type="OrthoDB" id="1741703at2759"/>
<organism evidence="1 2">
    <name type="scientific">Carnegiea gigantea</name>
    <dbReference type="NCBI Taxonomy" id="171969"/>
    <lineage>
        <taxon>Eukaryota</taxon>
        <taxon>Viridiplantae</taxon>
        <taxon>Streptophyta</taxon>
        <taxon>Embryophyta</taxon>
        <taxon>Tracheophyta</taxon>
        <taxon>Spermatophyta</taxon>
        <taxon>Magnoliopsida</taxon>
        <taxon>eudicotyledons</taxon>
        <taxon>Gunneridae</taxon>
        <taxon>Pentapetalae</taxon>
        <taxon>Caryophyllales</taxon>
        <taxon>Cactineae</taxon>
        <taxon>Cactaceae</taxon>
        <taxon>Cactoideae</taxon>
        <taxon>Echinocereeae</taxon>
        <taxon>Carnegiea</taxon>
    </lineage>
</organism>
<comment type="caution">
    <text evidence="1">The sequence shown here is derived from an EMBL/GenBank/DDBJ whole genome shotgun (WGS) entry which is preliminary data.</text>
</comment>